<comment type="similarity">
    <text evidence="2 9">Belongs to the peptidase M3 family.</text>
</comment>
<sequence length="701" mass="79991">MVAPQFQTPPQAPPLFTHTAEAIVSETERLNANYKKILDDIVASTKPENSTFAKALEPVLFEDNETAVSRRILSFYQHVSTNQDLRAASTKADEITTQFDVECRMREDVFNVVNGAFEKRETEKLETEALRILEKERKKYIRNGLLLPAGPQRDRFKEIKKRLGLLCIQAQKNLNEEKAAIWFTPEELKGVPEDDINIADLEKGTGENEGKVKLTFKYTHFFPFMKYAQDGEARHRYTIADANKVSQNVPIFQEIFELRDEAARLLGYPDHASVVIEEKMAKTPAKVKEFLNDLRVRLAPGGKKEVAKLLEYKKKDYEARGLEFDGNFYMWDTSYYSRLQKEQEYSVDEVKISQFFPVDSTFKGMLKIFEEILGLFFVEITKEDAARLSKTGKAEDIIWHEDVKLYAVWNDEASGGEFVGYLYIDLHPRDNKYGHNANFGIEPGYTKKDGTRSYPSTALVCNFSKPSPTKPSLLKHNEVVTLFHELGHGIHDLVARTRYSYFHGTSVVDDFVEAPSQMLENWCWTPSVLKSLSRHWQTNEQISDELVDKLIASKNLNSAIFNLAQLLIGLFDMTVHSPESHQAAKDLDAGKLWNTLRGEISGIKGPEDVGEGIKWGSRYAHIGHFVGGYDAGYYGYLWSEVFSTDMFATFFEKNPMDPAQGRRYRKIVLEKGGREDEMGFLTEFLGRAPSTEAFYKELGLA</sequence>
<evidence type="ECO:0000256" key="3">
    <source>
        <dbReference type="ARBA" id="ARBA00022490"/>
    </source>
</evidence>
<protein>
    <recommendedName>
        <fullName evidence="10">Peptidase M3A/M3B catalytic domain-containing protein</fullName>
    </recommendedName>
</protein>
<dbReference type="FunFam" id="3.40.390.10:FF:000074">
    <property type="entry name" value="Metalloprotease"/>
    <property type="match status" value="1"/>
</dbReference>
<keyword evidence="5 9" id="KW-0479">Metal-binding</keyword>
<evidence type="ECO:0000256" key="2">
    <source>
        <dbReference type="ARBA" id="ARBA00006040"/>
    </source>
</evidence>
<dbReference type="GO" id="GO:0004222">
    <property type="term" value="F:metalloendopeptidase activity"/>
    <property type="evidence" value="ECO:0007669"/>
    <property type="project" value="InterPro"/>
</dbReference>
<dbReference type="Proteomes" id="UP000616885">
    <property type="component" value="Unassembled WGS sequence"/>
</dbReference>
<dbReference type="GO" id="GO:0046872">
    <property type="term" value="F:metal ion binding"/>
    <property type="evidence" value="ECO:0007669"/>
    <property type="project" value="UniProtKB-UniRule"/>
</dbReference>
<name>A0A8H7NP81_BIOOC</name>
<dbReference type="InterPro" id="IPR024079">
    <property type="entry name" value="MetalloPept_cat_dom_sf"/>
</dbReference>
<dbReference type="PANTHER" id="PTHR11804:SF84">
    <property type="entry name" value="SACCHAROLYSIN"/>
    <property type="match status" value="1"/>
</dbReference>
<dbReference type="Gene3D" id="1.10.1370.10">
    <property type="entry name" value="Neurolysin, domain 3"/>
    <property type="match status" value="1"/>
</dbReference>
<keyword evidence="7 9" id="KW-0862">Zinc</keyword>
<accession>A0A8H7NP81</accession>
<comment type="caution">
    <text evidence="11">The sequence shown here is derived from an EMBL/GenBank/DDBJ whole genome shotgun (WGS) entry which is preliminary data.</text>
</comment>
<dbReference type="FunFam" id="1.20.1050.40:FF:000001">
    <property type="entry name" value="Thimet oligopeptidase 1"/>
    <property type="match status" value="1"/>
</dbReference>
<dbReference type="GO" id="GO:0006518">
    <property type="term" value="P:peptide metabolic process"/>
    <property type="evidence" value="ECO:0007669"/>
    <property type="project" value="TreeGrafter"/>
</dbReference>
<dbReference type="Gene3D" id="3.40.390.10">
    <property type="entry name" value="Collagenase (Catalytic Domain)"/>
    <property type="match status" value="1"/>
</dbReference>
<dbReference type="SUPFAM" id="SSF55486">
    <property type="entry name" value="Metalloproteases ('zincins'), catalytic domain"/>
    <property type="match status" value="1"/>
</dbReference>
<dbReference type="EMBL" id="JADCTT010000001">
    <property type="protein sequence ID" value="KAF9759240.1"/>
    <property type="molecule type" value="Genomic_DNA"/>
</dbReference>
<evidence type="ECO:0000256" key="8">
    <source>
        <dbReference type="ARBA" id="ARBA00023049"/>
    </source>
</evidence>
<dbReference type="AlphaFoldDB" id="A0A8H7NP81"/>
<dbReference type="GO" id="GO:0006508">
    <property type="term" value="P:proteolysis"/>
    <property type="evidence" value="ECO:0007669"/>
    <property type="project" value="UniProtKB-KW"/>
</dbReference>
<organism evidence="11 12">
    <name type="scientific">Bionectria ochroleuca</name>
    <name type="common">Gliocladium roseum</name>
    <dbReference type="NCBI Taxonomy" id="29856"/>
    <lineage>
        <taxon>Eukaryota</taxon>
        <taxon>Fungi</taxon>
        <taxon>Dikarya</taxon>
        <taxon>Ascomycota</taxon>
        <taxon>Pezizomycotina</taxon>
        <taxon>Sordariomycetes</taxon>
        <taxon>Hypocreomycetidae</taxon>
        <taxon>Hypocreales</taxon>
        <taxon>Bionectriaceae</taxon>
        <taxon>Clonostachys</taxon>
    </lineage>
</organism>
<dbReference type="GO" id="GO:0005758">
    <property type="term" value="C:mitochondrial intermembrane space"/>
    <property type="evidence" value="ECO:0007669"/>
    <property type="project" value="TreeGrafter"/>
</dbReference>
<dbReference type="PANTHER" id="PTHR11804">
    <property type="entry name" value="PROTEASE M3 THIMET OLIGOPEPTIDASE-RELATED"/>
    <property type="match status" value="1"/>
</dbReference>
<comment type="subcellular location">
    <subcellularLocation>
        <location evidence="1">Cytoplasm</location>
    </subcellularLocation>
</comment>
<evidence type="ECO:0000256" key="1">
    <source>
        <dbReference type="ARBA" id="ARBA00004496"/>
    </source>
</evidence>
<comment type="cofactor">
    <cofactor evidence="9">
        <name>Zn(2+)</name>
        <dbReference type="ChEBI" id="CHEBI:29105"/>
    </cofactor>
    <text evidence="9">Binds 1 zinc ion.</text>
</comment>
<evidence type="ECO:0000256" key="7">
    <source>
        <dbReference type="ARBA" id="ARBA00022833"/>
    </source>
</evidence>
<evidence type="ECO:0000256" key="6">
    <source>
        <dbReference type="ARBA" id="ARBA00022801"/>
    </source>
</evidence>
<proteinExistence type="inferred from homology"/>
<evidence type="ECO:0000313" key="11">
    <source>
        <dbReference type="EMBL" id="KAF9759240.1"/>
    </source>
</evidence>
<evidence type="ECO:0000259" key="10">
    <source>
        <dbReference type="Pfam" id="PF01432"/>
    </source>
</evidence>
<dbReference type="InterPro" id="IPR024077">
    <property type="entry name" value="Neurolysin/TOP_dom2"/>
</dbReference>
<dbReference type="InterPro" id="IPR001567">
    <property type="entry name" value="Pept_M3A_M3B_dom"/>
</dbReference>
<gene>
    <name evidence="11" type="ORF">IM811_000934</name>
</gene>
<evidence type="ECO:0000256" key="9">
    <source>
        <dbReference type="RuleBase" id="RU003435"/>
    </source>
</evidence>
<dbReference type="CDD" id="cd06455">
    <property type="entry name" value="M3A_TOP"/>
    <property type="match status" value="1"/>
</dbReference>
<dbReference type="InterPro" id="IPR024080">
    <property type="entry name" value="Neurolysin/TOP_N"/>
</dbReference>
<evidence type="ECO:0000313" key="12">
    <source>
        <dbReference type="Proteomes" id="UP000616885"/>
    </source>
</evidence>
<feature type="domain" description="Peptidase M3A/M3B catalytic" evidence="10">
    <location>
        <begin position="224"/>
        <end position="699"/>
    </location>
</feature>
<reference evidence="11" key="1">
    <citation type="submission" date="2020-10" db="EMBL/GenBank/DDBJ databases">
        <title>High-Quality Genome Resource of Clonostachys rosea strain S41 by Oxford Nanopore Long-Read Sequencing.</title>
        <authorList>
            <person name="Wang H."/>
        </authorList>
    </citation>
    <scope>NUCLEOTIDE SEQUENCE</scope>
    <source>
        <strain evidence="11">S41</strain>
    </source>
</reference>
<keyword evidence="3" id="KW-0963">Cytoplasm</keyword>
<dbReference type="Pfam" id="PF01432">
    <property type="entry name" value="Peptidase_M3"/>
    <property type="match status" value="1"/>
</dbReference>
<evidence type="ECO:0000256" key="4">
    <source>
        <dbReference type="ARBA" id="ARBA00022670"/>
    </source>
</evidence>
<evidence type="ECO:0000256" key="5">
    <source>
        <dbReference type="ARBA" id="ARBA00022723"/>
    </source>
</evidence>
<keyword evidence="4 9" id="KW-0645">Protease</keyword>
<keyword evidence="8 9" id="KW-0482">Metalloprotease</keyword>
<dbReference type="Gene3D" id="1.20.1050.40">
    <property type="entry name" value="Endopeptidase. Chain P, domain 1"/>
    <property type="match status" value="1"/>
</dbReference>
<keyword evidence="6 9" id="KW-0378">Hydrolase</keyword>
<dbReference type="InterPro" id="IPR045090">
    <property type="entry name" value="Pept_M3A_M3B"/>
</dbReference>